<evidence type="ECO:0000313" key="9">
    <source>
        <dbReference type="Proteomes" id="UP001458415"/>
    </source>
</evidence>
<evidence type="ECO:0000256" key="4">
    <source>
        <dbReference type="ARBA" id="ARBA00023125"/>
    </source>
</evidence>
<evidence type="ECO:0000256" key="6">
    <source>
        <dbReference type="SAM" id="MobiDB-lite"/>
    </source>
</evidence>
<keyword evidence="5" id="KW-0804">Transcription</keyword>
<protein>
    <submittedName>
        <fullName evidence="8">PLP-dependent aminotransferase family protein</fullName>
    </submittedName>
</protein>
<feature type="compositionally biased region" description="Basic and acidic residues" evidence="6">
    <location>
        <begin position="95"/>
        <end position="108"/>
    </location>
</feature>
<dbReference type="CDD" id="cd07377">
    <property type="entry name" value="WHTH_GntR"/>
    <property type="match status" value="1"/>
</dbReference>
<keyword evidence="8" id="KW-0808">Transferase</keyword>
<dbReference type="EMBL" id="JBEPCU010000554">
    <property type="protein sequence ID" value="MER6980458.1"/>
    <property type="molecule type" value="Genomic_DNA"/>
</dbReference>
<dbReference type="Gene3D" id="1.10.10.10">
    <property type="entry name" value="Winged helix-like DNA-binding domain superfamily/Winged helix DNA-binding domain"/>
    <property type="match status" value="1"/>
</dbReference>
<dbReference type="CDD" id="cd00609">
    <property type="entry name" value="AAT_like"/>
    <property type="match status" value="1"/>
</dbReference>
<keyword evidence="9" id="KW-1185">Reference proteome</keyword>
<dbReference type="Proteomes" id="UP001458415">
    <property type="component" value="Unassembled WGS sequence"/>
</dbReference>
<dbReference type="SUPFAM" id="SSF53383">
    <property type="entry name" value="PLP-dependent transferases"/>
    <property type="match status" value="1"/>
</dbReference>
<dbReference type="InterPro" id="IPR000524">
    <property type="entry name" value="Tscrpt_reg_HTH_GntR"/>
</dbReference>
<organism evidence="8 9">
    <name type="scientific">Streptomyces carpinensis</name>
    <dbReference type="NCBI Taxonomy" id="66369"/>
    <lineage>
        <taxon>Bacteria</taxon>
        <taxon>Bacillati</taxon>
        <taxon>Actinomycetota</taxon>
        <taxon>Actinomycetes</taxon>
        <taxon>Kitasatosporales</taxon>
        <taxon>Streptomycetaceae</taxon>
        <taxon>Streptomyces</taxon>
    </lineage>
</organism>
<evidence type="ECO:0000256" key="5">
    <source>
        <dbReference type="ARBA" id="ARBA00023163"/>
    </source>
</evidence>
<sequence>MARTWATLGVDLHLEPTGPGVRRGLTDALREAVRTGRLAPGTRLPSSRSLAGDLGIARNTVADAYADLVAEGWLTARQGSGTRVADRAVAAPRADAARPPRERPRPVHDLVPGTPDLASFPRAEWLRAARRALTAAPNHALGYGDPRGRIELRTALTGHLARVRGVRTDPEHVLVCSGFSHGLRILGEVLRARGTATVAVESYGLDMHWHLLARAGLRTRPMPFDERGTVIGGLTDVGAVLVTPSHQFPMGVALGPDRRAAVTDWARRADGLILEDDYDGEFRYDRQPIGALQGLDPDRVVYLGTASKSLAPGLRLAWMALPPSLAEEAAAAKGHSDTCGVLDQLTLAEFITSGAYDRHVRSARLRYRRRRDALVEALAARAPDVHPTGIAAGLHAVLRLPSGTEPSVIQAAAWQGLAVHGLSRYRHEEATAAPVDALVVGYGTPPDHAWAATLDALCRVLP</sequence>
<evidence type="ECO:0000256" key="3">
    <source>
        <dbReference type="ARBA" id="ARBA00023015"/>
    </source>
</evidence>
<dbReference type="PROSITE" id="PS50949">
    <property type="entry name" value="HTH_GNTR"/>
    <property type="match status" value="1"/>
</dbReference>
<dbReference type="InterPro" id="IPR015421">
    <property type="entry name" value="PyrdxlP-dep_Trfase_major"/>
</dbReference>
<dbReference type="Gene3D" id="3.40.640.10">
    <property type="entry name" value="Type I PLP-dependent aspartate aminotransferase-like (Major domain)"/>
    <property type="match status" value="1"/>
</dbReference>
<dbReference type="InterPro" id="IPR015424">
    <property type="entry name" value="PyrdxlP-dep_Trfase"/>
</dbReference>
<dbReference type="InterPro" id="IPR036388">
    <property type="entry name" value="WH-like_DNA-bd_sf"/>
</dbReference>
<dbReference type="PANTHER" id="PTHR46577">
    <property type="entry name" value="HTH-TYPE TRANSCRIPTIONAL REGULATORY PROTEIN GABR"/>
    <property type="match status" value="1"/>
</dbReference>
<keyword evidence="3" id="KW-0805">Transcription regulation</keyword>
<dbReference type="InterPro" id="IPR004839">
    <property type="entry name" value="Aminotransferase_I/II_large"/>
</dbReference>
<dbReference type="Pfam" id="PF00155">
    <property type="entry name" value="Aminotran_1_2"/>
    <property type="match status" value="1"/>
</dbReference>
<dbReference type="InterPro" id="IPR051446">
    <property type="entry name" value="HTH_trans_reg/aminotransferase"/>
</dbReference>
<dbReference type="InterPro" id="IPR036390">
    <property type="entry name" value="WH_DNA-bd_sf"/>
</dbReference>
<accession>A0ABV1W8F0</accession>
<feature type="domain" description="HTH gntR-type" evidence="7">
    <location>
        <begin position="19"/>
        <end position="87"/>
    </location>
</feature>
<evidence type="ECO:0000313" key="8">
    <source>
        <dbReference type="EMBL" id="MER6980458.1"/>
    </source>
</evidence>
<proteinExistence type="inferred from homology"/>
<dbReference type="Pfam" id="PF00392">
    <property type="entry name" value="GntR"/>
    <property type="match status" value="1"/>
</dbReference>
<dbReference type="SUPFAM" id="SSF46785">
    <property type="entry name" value="Winged helix' DNA-binding domain"/>
    <property type="match status" value="1"/>
</dbReference>
<feature type="region of interest" description="Disordered" evidence="6">
    <location>
        <begin position="81"/>
        <end position="114"/>
    </location>
</feature>
<evidence type="ECO:0000259" key="7">
    <source>
        <dbReference type="PROSITE" id="PS50949"/>
    </source>
</evidence>
<comment type="caution">
    <text evidence="8">The sequence shown here is derived from an EMBL/GenBank/DDBJ whole genome shotgun (WGS) entry which is preliminary data.</text>
</comment>
<dbReference type="PANTHER" id="PTHR46577:SF1">
    <property type="entry name" value="HTH-TYPE TRANSCRIPTIONAL REGULATORY PROTEIN GABR"/>
    <property type="match status" value="1"/>
</dbReference>
<evidence type="ECO:0000256" key="1">
    <source>
        <dbReference type="ARBA" id="ARBA00005384"/>
    </source>
</evidence>
<keyword evidence="8" id="KW-0032">Aminotransferase</keyword>
<reference evidence="8 9" key="1">
    <citation type="submission" date="2024-06" db="EMBL/GenBank/DDBJ databases">
        <title>The Natural Products Discovery Center: Release of the First 8490 Sequenced Strains for Exploring Actinobacteria Biosynthetic Diversity.</title>
        <authorList>
            <person name="Kalkreuter E."/>
            <person name="Kautsar S.A."/>
            <person name="Yang D."/>
            <person name="Bader C.D."/>
            <person name="Teijaro C.N."/>
            <person name="Fluegel L."/>
            <person name="Davis C.M."/>
            <person name="Simpson J.R."/>
            <person name="Lauterbach L."/>
            <person name="Steele A.D."/>
            <person name="Gui C."/>
            <person name="Meng S."/>
            <person name="Li G."/>
            <person name="Viehrig K."/>
            <person name="Ye F."/>
            <person name="Su P."/>
            <person name="Kiefer A.F."/>
            <person name="Nichols A."/>
            <person name="Cepeda A.J."/>
            <person name="Yan W."/>
            <person name="Fan B."/>
            <person name="Jiang Y."/>
            <person name="Adhikari A."/>
            <person name="Zheng C.-J."/>
            <person name="Schuster L."/>
            <person name="Cowan T.M."/>
            <person name="Smanski M.J."/>
            <person name="Chevrette M.G."/>
            <person name="De Carvalho L.P.S."/>
            <person name="Shen B."/>
        </authorList>
    </citation>
    <scope>NUCLEOTIDE SEQUENCE [LARGE SCALE GENOMIC DNA]</scope>
    <source>
        <strain evidence="8 9">NPDC000634</strain>
    </source>
</reference>
<comment type="similarity">
    <text evidence="1">In the C-terminal section; belongs to the class-I pyridoxal-phosphate-dependent aminotransferase family.</text>
</comment>
<dbReference type="PRINTS" id="PR00035">
    <property type="entry name" value="HTHGNTR"/>
</dbReference>
<keyword evidence="4" id="KW-0238">DNA-binding</keyword>
<evidence type="ECO:0000256" key="2">
    <source>
        <dbReference type="ARBA" id="ARBA00022898"/>
    </source>
</evidence>
<name>A0ABV1W8F0_9ACTN</name>
<dbReference type="SMART" id="SM00345">
    <property type="entry name" value="HTH_GNTR"/>
    <property type="match status" value="1"/>
</dbReference>
<keyword evidence="2" id="KW-0663">Pyridoxal phosphate</keyword>
<gene>
    <name evidence="8" type="ORF">ABT317_26680</name>
</gene>
<dbReference type="GO" id="GO:0008483">
    <property type="term" value="F:transaminase activity"/>
    <property type="evidence" value="ECO:0007669"/>
    <property type="project" value="UniProtKB-KW"/>
</dbReference>